<dbReference type="NCBIfam" id="NF002519">
    <property type="entry name" value="PRK01908.1"/>
    <property type="match status" value="1"/>
</dbReference>
<comment type="cofactor">
    <cofactor evidence="6">
        <name>FMN</name>
        <dbReference type="ChEBI" id="CHEBI:58210"/>
    </cofactor>
</comment>
<keyword evidence="6" id="KW-1003">Cell membrane</keyword>
<dbReference type="Pfam" id="PF04205">
    <property type="entry name" value="FMN_bind"/>
    <property type="match status" value="1"/>
</dbReference>
<dbReference type="NCBIfam" id="TIGR01947">
    <property type="entry name" value="rnfG"/>
    <property type="match status" value="1"/>
</dbReference>
<dbReference type="InterPro" id="IPR010209">
    <property type="entry name" value="Ion_transpt_RnfG/RsxG"/>
</dbReference>
<proteinExistence type="inferred from homology"/>
<evidence type="ECO:0000313" key="10">
    <source>
        <dbReference type="Proteomes" id="UP001432180"/>
    </source>
</evidence>
<evidence type="ECO:0000256" key="3">
    <source>
        <dbReference type="ARBA" id="ARBA00022630"/>
    </source>
</evidence>
<feature type="region of interest" description="Disordered" evidence="7">
    <location>
        <begin position="207"/>
        <end position="258"/>
    </location>
</feature>
<evidence type="ECO:0000256" key="1">
    <source>
        <dbReference type="ARBA" id="ARBA00022448"/>
    </source>
</evidence>
<keyword evidence="3 6" id="KW-0285">Flavoprotein</keyword>
<dbReference type="PANTHER" id="PTHR36118">
    <property type="entry name" value="ION-TRANSLOCATING OXIDOREDUCTASE COMPLEX SUBUNIT G"/>
    <property type="match status" value="1"/>
</dbReference>
<comment type="subunit">
    <text evidence="6">The complex is composed of six subunits: RnfA, RnfB, RnfC, RnfD, RnfE and RnfG.</text>
</comment>
<comment type="function">
    <text evidence="6">Part of a membrane-bound complex that couples electron transfer with translocation of ions across the membrane.</text>
</comment>
<keyword evidence="2 6" id="KW-0597">Phosphoprotein</keyword>
<organism evidence="9 10">
    <name type="scientific">Thiorhodovibrio winogradskyi</name>
    <dbReference type="NCBI Taxonomy" id="77007"/>
    <lineage>
        <taxon>Bacteria</taxon>
        <taxon>Pseudomonadati</taxon>
        <taxon>Pseudomonadota</taxon>
        <taxon>Gammaproteobacteria</taxon>
        <taxon>Chromatiales</taxon>
        <taxon>Chromatiaceae</taxon>
        <taxon>Thiorhodovibrio</taxon>
    </lineage>
</organism>
<dbReference type="HAMAP" id="MF_00479">
    <property type="entry name" value="RsxG_RnfG"/>
    <property type="match status" value="1"/>
</dbReference>
<keyword evidence="5 6" id="KW-0249">Electron transport</keyword>
<feature type="domain" description="FMN-binding" evidence="8">
    <location>
        <begin position="101"/>
        <end position="194"/>
    </location>
</feature>
<dbReference type="InterPro" id="IPR007329">
    <property type="entry name" value="FMN-bd"/>
</dbReference>
<dbReference type="EC" id="7.-.-.-" evidence="6"/>
<feature type="modified residue" description="FMN phosphoryl threonine" evidence="6">
    <location>
        <position position="177"/>
    </location>
</feature>
<evidence type="ECO:0000313" key="9">
    <source>
        <dbReference type="EMBL" id="WPL18511.1"/>
    </source>
</evidence>
<keyword evidence="1 6" id="KW-0813">Transport</keyword>
<name>A0ABZ0SEH8_9GAMM</name>
<evidence type="ECO:0000259" key="8">
    <source>
        <dbReference type="SMART" id="SM00900"/>
    </source>
</evidence>
<dbReference type="Proteomes" id="UP001432180">
    <property type="component" value="Chromosome"/>
</dbReference>
<protein>
    <recommendedName>
        <fullName evidence="6">Ion-translocating oxidoreductase complex subunit G</fullName>
        <ecNumber evidence="6">7.-.-.-</ecNumber>
    </recommendedName>
    <alternativeName>
        <fullName evidence="6">Rnf electron transport complex subunit G</fullName>
    </alternativeName>
</protein>
<evidence type="ECO:0000256" key="2">
    <source>
        <dbReference type="ARBA" id="ARBA00022553"/>
    </source>
</evidence>
<keyword evidence="6" id="KW-0472">Membrane</keyword>
<evidence type="ECO:0000256" key="6">
    <source>
        <dbReference type="HAMAP-Rule" id="MF_00479"/>
    </source>
</evidence>
<keyword evidence="6" id="KW-1278">Translocase</keyword>
<keyword evidence="6" id="KW-1133">Transmembrane helix</keyword>
<evidence type="ECO:0000256" key="5">
    <source>
        <dbReference type="ARBA" id="ARBA00022982"/>
    </source>
</evidence>
<comment type="similarity">
    <text evidence="6">Belongs to the RnfG family.</text>
</comment>
<dbReference type="PANTHER" id="PTHR36118:SF1">
    <property type="entry name" value="ION-TRANSLOCATING OXIDOREDUCTASE COMPLEX SUBUNIT G"/>
    <property type="match status" value="1"/>
</dbReference>
<dbReference type="RefSeq" id="WP_328984270.1">
    <property type="nucleotide sequence ID" value="NZ_CP121472.1"/>
</dbReference>
<gene>
    <name evidence="9" type="primary">rnfG_2</name>
    <name evidence="6" type="synonym">rnfG</name>
    <name evidence="9" type="ORF">Thiowin_03584</name>
</gene>
<keyword evidence="10" id="KW-1185">Reference proteome</keyword>
<accession>A0ABZ0SEH8</accession>
<dbReference type="EMBL" id="CP121472">
    <property type="protein sequence ID" value="WPL18511.1"/>
    <property type="molecule type" value="Genomic_DNA"/>
</dbReference>
<sequence>MKTTPILIAGFVLGAFSVAGVGLVAVTHAMTDHQIAENRRNAMLSKLEAIVPAGRLKNDPLADRIEVSVPELLGGQTTEIFRVRDGDDPVALILQPVVPDGYAGPIRLLVSVLPDGTLGGVRVLEHHETPGLGDKIDEKKSDWIIKEFTGKSIGNPPAEQWHVKRDGGVFDQFTGATITPRSIVEAVYNTLTYVDQEEQRLYAEPAMGAGDAMPPAKPHQASPQATDQAGIDQARSDQAPTTSARATPLTVTDRAGAS</sequence>
<evidence type="ECO:0000256" key="4">
    <source>
        <dbReference type="ARBA" id="ARBA00022643"/>
    </source>
</evidence>
<keyword evidence="6" id="KW-0997">Cell inner membrane</keyword>
<reference evidence="9 10" key="1">
    <citation type="journal article" date="2023" name="Microorganisms">
        <title>Thiorhodovibrio frisius and Trv. litoralis spp. nov., Two Novel Members from a Clade of Fastidious Purple Sulfur Bacteria That Exhibit Unique Red-Shifted Light-Harvesting Capabilities.</title>
        <authorList>
            <person name="Methner A."/>
            <person name="Kuzyk S.B."/>
            <person name="Petersen J."/>
            <person name="Bauer S."/>
            <person name="Brinkmann H."/>
            <person name="Sichau K."/>
            <person name="Wanner G."/>
            <person name="Wolf J."/>
            <person name="Neumann-Schaal M."/>
            <person name="Henke P."/>
            <person name="Tank M."/>
            <person name="Sproer C."/>
            <person name="Bunk B."/>
            <person name="Overmann J."/>
        </authorList>
    </citation>
    <scope>NUCLEOTIDE SEQUENCE [LARGE SCALE GENOMIC DNA]</scope>
    <source>
        <strain evidence="9 10">DSM 6702</strain>
    </source>
</reference>
<dbReference type="SMART" id="SM00900">
    <property type="entry name" value="FMN_bind"/>
    <property type="match status" value="1"/>
</dbReference>
<evidence type="ECO:0000256" key="7">
    <source>
        <dbReference type="SAM" id="MobiDB-lite"/>
    </source>
</evidence>
<keyword evidence="6" id="KW-0812">Transmembrane</keyword>
<keyword evidence="4 6" id="KW-0288">FMN</keyword>
<feature type="compositionally biased region" description="Polar residues" evidence="7">
    <location>
        <begin position="236"/>
        <end position="245"/>
    </location>
</feature>
<comment type="subcellular location">
    <subcellularLocation>
        <location evidence="6">Cell inner membrane</location>
        <topology evidence="6">Single-pass membrane protein</topology>
    </subcellularLocation>
</comment>